<evidence type="ECO:0000313" key="1">
    <source>
        <dbReference type="EMBL" id="GFT68662.1"/>
    </source>
</evidence>
<proteinExistence type="predicted"/>
<dbReference type="AlphaFoldDB" id="A0A8X6U0X7"/>
<sequence>MDILNLDILVVVISSVVQDGLYKLDHQEVVKRHVTRLDYCLSFVVVEKTVTEEAYLDVLELFIFPNITFSSLTIIIQLDGFPSTWSLDVMETLNVTLTKGGLDEMAQYLFTTRYSP</sequence>
<dbReference type="Proteomes" id="UP000887013">
    <property type="component" value="Unassembled WGS sequence"/>
</dbReference>
<dbReference type="EMBL" id="BMAW01020541">
    <property type="protein sequence ID" value="GFT68662.1"/>
    <property type="molecule type" value="Genomic_DNA"/>
</dbReference>
<name>A0A8X6U0X7_NEPPI</name>
<reference evidence="1" key="1">
    <citation type="submission" date="2020-08" db="EMBL/GenBank/DDBJ databases">
        <title>Multicomponent nature underlies the extraordinary mechanical properties of spider dragline silk.</title>
        <authorList>
            <person name="Kono N."/>
            <person name="Nakamura H."/>
            <person name="Mori M."/>
            <person name="Yoshida Y."/>
            <person name="Ohtoshi R."/>
            <person name="Malay A.D."/>
            <person name="Moran D.A.P."/>
            <person name="Tomita M."/>
            <person name="Numata K."/>
            <person name="Arakawa K."/>
        </authorList>
    </citation>
    <scope>NUCLEOTIDE SEQUENCE</scope>
</reference>
<keyword evidence="2" id="KW-1185">Reference proteome</keyword>
<organism evidence="1 2">
    <name type="scientific">Nephila pilipes</name>
    <name type="common">Giant wood spider</name>
    <name type="synonym">Nephila maculata</name>
    <dbReference type="NCBI Taxonomy" id="299642"/>
    <lineage>
        <taxon>Eukaryota</taxon>
        <taxon>Metazoa</taxon>
        <taxon>Ecdysozoa</taxon>
        <taxon>Arthropoda</taxon>
        <taxon>Chelicerata</taxon>
        <taxon>Arachnida</taxon>
        <taxon>Araneae</taxon>
        <taxon>Araneomorphae</taxon>
        <taxon>Entelegynae</taxon>
        <taxon>Araneoidea</taxon>
        <taxon>Nephilidae</taxon>
        <taxon>Nephila</taxon>
    </lineage>
</organism>
<accession>A0A8X6U0X7</accession>
<gene>
    <name evidence="1" type="ORF">NPIL_517591</name>
</gene>
<protein>
    <submittedName>
        <fullName evidence="1">Uncharacterized protein</fullName>
    </submittedName>
</protein>
<comment type="caution">
    <text evidence="1">The sequence shown here is derived from an EMBL/GenBank/DDBJ whole genome shotgun (WGS) entry which is preliminary data.</text>
</comment>
<evidence type="ECO:0000313" key="2">
    <source>
        <dbReference type="Proteomes" id="UP000887013"/>
    </source>
</evidence>